<dbReference type="InterPro" id="IPR004488">
    <property type="entry name" value="Mg/Co-transport_prot_CorA"/>
</dbReference>
<dbReference type="EMBL" id="CP060139">
    <property type="protein sequence ID" value="QNR24862.1"/>
    <property type="molecule type" value="Genomic_DNA"/>
</dbReference>
<dbReference type="SUPFAM" id="SSF144083">
    <property type="entry name" value="Magnesium transport protein CorA, transmembrane region"/>
    <property type="match status" value="1"/>
</dbReference>
<comment type="subcellular location">
    <subcellularLocation>
        <location evidence="1">Cell membrane</location>
        <topology evidence="1">Multi-pass membrane protein</topology>
    </subcellularLocation>
    <subcellularLocation>
        <location evidence="12">Membrane</location>
        <topology evidence="12">Multi-pass membrane protein</topology>
    </subcellularLocation>
</comment>
<dbReference type="RefSeq" id="WP_210759389.1">
    <property type="nucleotide sequence ID" value="NZ_CP060139.1"/>
</dbReference>
<evidence type="ECO:0000256" key="11">
    <source>
        <dbReference type="ARBA" id="ARBA00045497"/>
    </source>
</evidence>
<comment type="function">
    <text evidence="11">Mediates influx of magnesium ions. Alternates between open and closed states. Activated by low cytoplasmic Mg(2+) levels. Inactive when cytoplasmic Mg(2+) levels are high.</text>
</comment>
<evidence type="ECO:0000256" key="10">
    <source>
        <dbReference type="ARBA" id="ARBA00034269"/>
    </source>
</evidence>
<evidence type="ECO:0000256" key="2">
    <source>
        <dbReference type="ARBA" id="ARBA00009765"/>
    </source>
</evidence>
<evidence type="ECO:0000256" key="4">
    <source>
        <dbReference type="ARBA" id="ARBA00022475"/>
    </source>
</evidence>
<dbReference type="FunFam" id="1.20.58.340:FF:000004">
    <property type="entry name" value="Magnesium transport protein CorA"/>
    <property type="match status" value="1"/>
</dbReference>
<dbReference type="PANTHER" id="PTHR46494:SF1">
    <property type="entry name" value="CORA FAMILY METAL ION TRANSPORTER (EUROFUNG)"/>
    <property type="match status" value="1"/>
</dbReference>
<protein>
    <recommendedName>
        <fullName evidence="12">Magnesium transport protein CorA</fullName>
    </recommendedName>
</protein>
<keyword evidence="9 12" id="KW-0472">Membrane</keyword>
<dbReference type="Proteomes" id="UP000516305">
    <property type="component" value="Chromosome"/>
</dbReference>
<dbReference type="InterPro" id="IPR045861">
    <property type="entry name" value="CorA_cytoplasmic_dom"/>
</dbReference>
<name>A0A7H0VGL4_9FLAO</name>
<keyword evidence="4 12" id="KW-1003">Cell membrane</keyword>
<keyword evidence="3 12" id="KW-0813">Transport</keyword>
<dbReference type="GO" id="GO:0000287">
    <property type="term" value="F:magnesium ion binding"/>
    <property type="evidence" value="ECO:0007669"/>
    <property type="project" value="TreeGrafter"/>
</dbReference>
<accession>A0A7H0VGL4</accession>
<evidence type="ECO:0000256" key="6">
    <source>
        <dbReference type="ARBA" id="ARBA00022842"/>
    </source>
</evidence>
<dbReference type="GO" id="GO:0015095">
    <property type="term" value="F:magnesium ion transmembrane transporter activity"/>
    <property type="evidence" value="ECO:0007669"/>
    <property type="project" value="UniProtKB-UniRule"/>
</dbReference>
<gene>
    <name evidence="12 13" type="primary">corA</name>
    <name evidence="13" type="ORF">H4K34_03195</name>
</gene>
<keyword evidence="7 12" id="KW-1133">Transmembrane helix</keyword>
<evidence type="ECO:0000313" key="14">
    <source>
        <dbReference type="Proteomes" id="UP000516305"/>
    </source>
</evidence>
<evidence type="ECO:0000256" key="8">
    <source>
        <dbReference type="ARBA" id="ARBA00023065"/>
    </source>
</evidence>
<dbReference type="Pfam" id="PF01544">
    <property type="entry name" value="CorA"/>
    <property type="match status" value="1"/>
</dbReference>
<dbReference type="GO" id="GO:0050897">
    <property type="term" value="F:cobalt ion binding"/>
    <property type="evidence" value="ECO:0007669"/>
    <property type="project" value="TreeGrafter"/>
</dbReference>
<keyword evidence="5 12" id="KW-0812">Transmembrane</keyword>
<dbReference type="SUPFAM" id="SSF143865">
    <property type="entry name" value="CorA soluble domain-like"/>
    <property type="match status" value="1"/>
</dbReference>
<comment type="similarity">
    <text evidence="2 12">Belongs to the CorA metal ion transporter (MIT) (TC 1.A.35) family.</text>
</comment>
<dbReference type="AlphaFoldDB" id="A0A7H0VGL4"/>
<dbReference type="Gene3D" id="1.20.58.340">
    <property type="entry name" value="Magnesium transport protein CorA, transmembrane region"/>
    <property type="match status" value="2"/>
</dbReference>
<dbReference type="GO" id="GO:0015087">
    <property type="term" value="F:cobalt ion transmembrane transporter activity"/>
    <property type="evidence" value="ECO:0007669"/>
    <property type="project" value="UniProtKB-UniRule"/>
</dbReference>
<evidence type="ECO:0000313" key="13">
    <source>
        <dbReference type="EMBL" id="QNR24862.1"/>
    </source>
</evidence>
<keyword evidence="14" id="KW-1185">Reference proteome</keyword>
<dbReference type="InterPro" id="IPR045863">
    <property type="entry name" value="CorA_TM1_TM2"/>
</dbReference>
<dbReference type="CDD" id="cd12828">
    <property type="entry name" value="TmCorA-like_1"/>
    <property type="match status" value="1"/>
</dbReference>
<dbReference type="KEGG" id="chyd:H4K34_03195"/>
<feature type="transmembrane region" description="Helical" evidence="12">
    <location>
        <begin position="296"/>
        <end position="316"/>
    </location>
</feature>
<dbReference type="GO" id="GO:0005886">
    <property type="term" value="C:plasma membrane"/>
    <property type="evidence" value="ECO:0007669"/>
    <property type="project" value="UniProtKB-SubCell"/>
</dbReference>
<sequence length="354" mass="41474">MARFFKKRIENKGLAPGALVFIGQKKLDQPLLGLHHYGPENYDQEEPNPADLRLPEAKYEKRWLNVVGLHDARLMDNIQEQFGLHPLAMEDVMNTGQRAKFEEFDDHLFITLKMLQFDDKKGLVQSEQLSLVFADDFLISFQEQEGDVFDPVRQRLAEGKGLIRKRSCDYLAYALLDTVVDSYIYLVEHMGEKIDDLELRVLDSPDESIVAEINTYKRELHFVMKVLKPVKDLMGGIIRSNSPYIHKKEVLPYFKDLEGLVLHTLESVDTYRNLLSDYLNLYHTSISTKMNDIMRVLTIFSAIFIPLSFFAGVYGTNFEYFPELHYKYSYFIFWGMILAVAISMLWYFRRKKWF</sequence>
<dbReference type="PANTHER" id="PTHR46494">
    <property type="entry name" value="CORA FAMILY METAL ION TRANSPORTER (EUROFUNG)"/>
    <property type="match status" value="1"/>
</dbReference>
<keyword evidence="8 12" id="KW-0406">Ion transport</keyword>
<dbReference type="InterPro" id="IPR002523">
    <property type="entry name" value="MgTranspt_CorA/ZnTranspt_ZntB"/>
</dbReference>
<evidence type="ECO:0000256" key="5">
    <source>
        <dbReference type="ARBA" id="ARBA00022692"/>
    </source>
</evidence>
<organism evidence="13 14">
    <name type="scientific">Croceimicrobium hydrocarbonivorans</name>
    <dbReference type="NCBI Taxonomy" id="2761580"/>
    <lineage>
        <taxon>Bacteria</taxon>
        <taxon>Pseudomonadati</taxon>
        <taxon>Bacteroidota</taxon>
        <taxon>Flavobacteriia</taxon>
        <taxon>Flavobacteriales</taxon>
        <taxon>Owenweeksiaceae</taxon>
        <taxon>Croceimicrobium</taxon>
    </lineage>
</organism>
<feature type="transmembrane region" description="Helical" evidence="12">
    <location>
        <begin position="328"/>
        <end position="348"/>
    </location>
</feature>
<evidence type="ECO:0000256" key="9">
    <source>
        <dbReference type="ARBA" id="ARBA00023136"/>
    </source>
</evidence>
<dbReference type="Gene3D" id="3.30.460.20">
    <property type="entry name" value="CorA soluble domain-like"/>
    <property type="match status" value="1"/>
</dbReference>
<proteinExistence type="inferred from homology"/>
<keyword evidence="6 12" id="KW-0460">Magnesium</keyword>
<evidence type="ECO:0000256" key="1">
    <source>
        <dbReference type="ARBA" id="ARBA00004651"/>
    </source>
</evidence>
<evidence type="ECO:0000256" key="7">
    <source>
        <dbReference type="ARBA" id="ARBA00022989"/>
    </source>
</evidence>
<evidence type="ECO:0000256" key="12">
    <source>
        <dbReference type="RuleBase" id="RU362010"/>
    </source>
</evidence>
<dbReference type="NCBIfam" id="TIGR00383">
    <property type="entry name" value="corA"/>
    <property type="match status" value="1"/>
</dbReference>
<comment type="catalytic activity">
    <reaction evidence="10">
        <text>Mg(2+)(in) = Mg(2+)(out)</text>
        <dbReference type="Rhea" id="RHEA:29827"/>
        <dbReference type="ChEBI" id="CHEBI:18420"/>
    </reaction>
</comment>
<evidence type="ECO:0000256" key="3">
    <source>
        <dbReference type="ARBA" id="ARBA00022448"/>
    </source>
</evidence>
<reference evidence="13 14" key="1">
    <citation type="submission" date="2020-08" db="EMBL/GenBank/DDBJ databases">
        <title>Croceimicrobium hydrocarbonivorans gen. nov., sp. nov., a novel marine bacterium isolated from a bacterial consortium that degrades polyethylene terephthalate.</title>
        <authorList>
            <person name="Liu R."/>
        </authorList>
    </citation>
    <scope>NUCLEOTIDE SEQUENCE [LARGE SCALE GENOMIC DNA]</scope>
    <source>
        <strain evidence="13 14">A20-9</strain>
    </source>
</reference>